<gene>
    <name evidence="2" type="ORF">ACFSKX_07100</name>
</gene>
<dbReference type="InterPro" id="IPR011042">
    <property type="entry name" value="6-blade_b-propeller_TolB-like"/>
</dbReference>
<dbReference type="RefSeq" id="WP_265721457.1">
    <property type="nucleotide sequence ID" value="NZ_JAPIVK010000011.1"/>
</dbReference>
<dbReference type="InterPro" id="IPR003431">
    <property type="entry name" value="B-propeller_Phytase"/>
</dbReference>
<evidence type="ECO:0000259" key="1">
    <source>
        <dbReference type="PROSITE" id="PS51662"/>
    </source>
</evidence>
<organism evidence="2 3">
    <name type="scientific">Microbulbifer halophilus</name>
    <dbReference type="NCBI Taxonomy" id="453963"/>
    <lineage>
        <taxon>Bacteria</taxon>
        <taxon>Pseudomonadati</taxon>
        <taxon>Pseudomonadota</taxon>
        <taxon>Gammaproteobacteria</taxon>
        <taxon>Cellvibrionales</taxon>
        <taxon>Microbulbiferaceae</taxon>
        <taxon>Microbulbifer</taxon>
    </lineage>
</organism>
<dbReference type="Pfam" id="PF02333">
    <property type="entry name" value="Phytase"/>
    <property type="match status" value="1"/>
</dbReference>
<proteinExistence type="predicted"/>
<dbReference type="SUPFAM" id="SSF50956">
    <property type="entry name" value="Thermostable phytase (3-phytase)"/>
    <property type="match status" value="2"/>
</dbReference>
<dbReference type="EMBL" id="JBHUJD010000007">
    <property type="protein sequence ID" value="MFD2310183.1"/>
    <property type="molecule type" value="Genomic_DNA"/>
</dbReference>
<feature type="domain" description="BPP" evidence="1">
    <location>
        <begin position="29"/>
        <end position="311"/>
    </location>
</feature>
<dbReference type="PROSITE" id="PS51257">
    <property type="entry name" value="PROKAR_LIPOPROTEIN"/>
    <property type="match status" value="1"/>
</dbReference>
<evidence type="ECO:0000313" key="2">
    <source>
        <dbReference type="EMBL" id="MFD2310183.1"/>
    </source>
</evidence>
<keyword evidence="3" id="KW-1185">Reference proteome</keyword>
<dbReference type="Gene3D" id="2.120.10.30">
    <property type="entry name" value="TolB, C-terminal domain"/>
    <property type="match status" value="2"/>
</dbReference>
<protein>
    <submittedName>
        <fullName evidence="2">Phytase</fullName>
    </submittedName>
</protein>
<dbReference type="PROSITE" id="PS51662">
    <property type="entry name" value="BP_PHYTASE"/>
    <property type="match status" value="2"/>
</dbReference>
<evidence type="ECO:0000313" key="3">
    <source>
        <dbReference type="Proteomes" id="UP001597425"/>
    </source>
</evidence>
<comment type="caution">
    <text evidence="2">The sequence shown here is derived from an EMBL/GenBank/DDBJ whole genome shotgun (WGS) entry which is preliminary data.</text>
</comment>
<reference evidence="3" key="1">
    <citation type="journal article" date="2019" name="Int. J. Syst. Evol. Microbiol.">
        <title>The Global Catalogue of Microorganisms (GCM) 10K type strain sequencing project: providing services to taxonomists for standard genome sequencing and annotation.</title>
        <authorList>
            <consortium name="The Broad Institute Genomics Platform"/>
            <consortium name="The Broad Institute Genome Sequencing Center for Infectious Disease"/>
            <person name="Wu L."/>
            <person name="Ma J."/>
        </authorList>
    </citation>
    <scope>NUCLEOTIDE SEQUENCE [LARGE SCALE GENOMIC DNA]</scope>
    <source>
        <strain evidence="3">KCTC 12848</strain>
    </source>
</reference>
<accession>A0ABW5EAT1</accession>
<sequence length="646" mass="68824">MDIKPLQTLIPAAIALGLLAGCGAKTETAGERADTRAATLEAAQTLPLANVVANQLAPLTLDGKSYLLLASEERGLVLVDGDGNEAASLNGGEVERFAVQSREDGSWLVSAYEDGSGEIQLFSLAAEGERPQFSRLGAQAASAPMEALCLSRQGGRPHLFAIDEEGLGSEYVVHPRGERWVFKAVRPLYFGQEVTSCAVDDVRGRLLVTQPPLGVLSLNADAEADEQRRIFAAAPEGEFGGLWVDAEAGHLWLSAEDGVRAYDLAAGGEAAAPVFAAAAQSPEPVSAVVSGGDLLAVADEADAVQRFEPELPAPSARMQALRRRGEMSRVTARGQTQPVASPGDAADDPAIWVNPADATASLVFGTDKQGFLNVYDLSGDLLQAFPEGRINNVDVRSVEHPRFAAVAAASNRTTPGINLFGITATGKVESLGLRPLQLEDPYGLCMSSRNGELFAWVSDKAGSVLQQEIRLTDDPLQWQMEERARVRVDTQVEGCVSDDARASFFFAEEDRGVWRLDLAAFDAGEGRPRLVMEVDGERLVDDLEGMALYADGDSGYLVVSSQGNNSYALLSRDGSEFVGNFRLDMDPARGMDGASETDGLEVTSAPLGADYPQGLLVVQDGRKRMPAGNQNFKLVSWADIADELQL</sequence>
<name>A0ABW5EAT1_9GAMM</name>
<dbReference type="Proteomes" id="UP001597425">
    <property type="component" value="Unassembled WGS sequence"/>
</dbReference>
<feature type="domain" description="BPP" evidence="1">
    <location>
        <begin position="320"/>
        <end position="644"/>
    </location>
</feature>